<keyword evidence="3" id="KW-1185">Reference proteome</keyword>
<evidence type="ECO:0000313" key="2">
    <source>
        <dbReference type="EMBL" id="AEE54352.1"/>
    </source>
</evidence>
<reference evidence="2 3" key="1">
    <citation type="journal article" date="2011" name="Stand. Genomic Sci.">
        <title>Complete genome sequence of Haliscomenobacter hydrossis type strain (O).</title>
        <authorList>
            <consortium name="US DOE Joint Genome Institute (JGI-PGF)"/>
            <person name="Daligault H."/>
            <person name="Lapidus A."/>
            <person name="Zeytun A."/>
            <person name="Nolan M."/>
            <person name="Lucas S."/>
            <person name="Del Rio T.G."/>
            <person name="Tice H."/>
            <person name="Cheng J.F."/>
            <person name="Tapia R."/>
            <person name="Han C."/>
            <person name="Goodwin L."/>
            <person name="Pitluck S."/>
            <person name="Liolios K."/>
            <person name="Pagani I."/>
            <person name="Ivanova N."/>
            <person name="Huntemann M."/>
            <person name="Mavromatis K."/>
            <person name="Mikhailova N."/>
            <person name="Pati A."/>
            <person name="Chen A."/>
            <person name="Palaniappan K."/>
            <person name="Land M."/>
            <person name="Hauser L."/>
            <person name="Brambilla E.M."/>
            <person name="Rohde M."/>
            <person name="Verbarg S."/>
            <person name="Goker M."/>
            <person name="Bristow J."/>
            <person name="Eisen J.A."/>
            <person name="Markowitz V."/>
            <person name="Hugenholtz P."/>
            <person name="Kyrpides N.C."/>
            <person name="Klenk H.P."/>
            <person name="Woyke T."/>
        </authorList>
    </citation>
    <scope>NUCLEOTIDE SEQUENCE [LARGE SCALE GENOMIC DNA]</scope>
    <source>
        <strain evidence="3">ATCC 27775 / DSM 1100 / LMG 10767 / O</strain>
    </source>
</reference>
<evidence type="ECO:0008006" key="4">
    <source>
        <dbReference type="Google" id="ProtNLM"/>
    </source>
</evidence>
<sequence>MPFSKFILSYVLTTVVFFIIDMTWLGLIAKGLYARYLGDFLSDQINWVAAIVFYLLFIVGIFLFVIFPALEKESWRHALLYGALFGFFTYATYDLTNLATLKGWPLNIVFIDIIWGMVLTGSVSLAGYFISNYFK</sequence>
<dbReference type="AlphaFoldDB" id="F4KSK1"/>
<dbReference type="eggNOG" id="COG4852">
    <property type="taxonomic scope" value="Bacteria"/>
</dbReference>
<keyword evidence="1" id="KW-0812">Transmembrane</keyword>
<dbReference type="RefSeq" id="WP_013768869.1">
    <property type="nucleotide sequence ID" value="NC_015510.1"/>
</dbReference>
<accession>F4KSK1</accession>
<feature type="transmembrane region" description="Helical" evidence="1">
    <location>
        <begin position="78"/>
        <end position="96"/>
    </location>
</feature>
<dbReference type="Proteomes" id="UP000008461">
    <property type="component" value="Chromosome"/>
</dbReference>
<reference key="2">
    <citation type="submission" date="2011-04" db="EMBL/GenBank/DDBJ databases">
        <title>Complete sequence of chromosome of Haliscomenobacter hydrossis DSM 1100.</title>
        <authorList>
            <consortium name="US DOE Joint Genome Institute (JGI-PGF)"/>
            <person name="Lucas S."/>
            <person name="Han J."/>
            <person name="Lapidus A."/>
            <person name="Bruce D."/>
            <person name="Goodwin L."/>
            <person name="Pitluck S."/>
            <person name="Peters L."/>
            <person name="Kyrpides N."/>
            <person name="Mavromatis K."/>
            <person name="Ivanova N."/>
            <person name="Ovchinnikova G."/>
            <person name="Pagani I."/>
            <person name="Daligault H."/>
            <person name="Detter J.C."/>
            <person name="Han C."/>
            <person name="Land M."/>
            <person name="Hauser L."/>
            <person name="Markowitz V."/>
            <person name="Cheng J.-F."/>
            <person name="Hugenholtz P."/>
            <person name="Woyke T."/>
            <person name="Wu D."/>
            <person name="Verbarg S."/>
            <person name="Frueling A."/>
            <person name="Brambilla E."/>
            <person name="Klenk H.-P."/>
            <person name="Eisen J.A."/>
        </authorList>
    </citation>
    <scope>NUCLEOTIDE SEQUENCE</scope>
    <source>
        <strain>DSM 1100</strain>
    </source>
</reference>
<keyword evidence="1" id="KW-1133">Transmembrane helix</keyword>
<feature type="transmembrane region" description="Helical" evidence="1">
    <location>
        <begin position="47"/>
        <end position="66"/>
    </location>
</feature>
<dbReference type="STRING" id="760192.Halhy_6536"/>
<dbReference type="Pfam" id="PF09945">
    <property type="entry name" value="DUF2177"/>
    <property type="match status" value="1"/>
</dbReference>
<organism evidence="2 3">
    <name type="scientific">Haliscomenobacter hydrossis (strain ATCC 27775 / DSM 1100 / LMG 10767 / O)</name>
    <dbReference type="NCBI Taxonomy" id="760192"/>
    <lineage>
        <taxon>Bacteria</taxon>
        <taxon>Pseudomonadati</taxon>
        <taxon>Bacteroidota</taxon>
        <taxon>Saprospiria</taxon>
        <taxon>Saprospirales</taxon>
        <taxon>Haliscomenobacteraceae</taxon>
        <taxon>Haliscomenobacter</taxon>
    </lineage>
</organism>
<dbReference type="EMBL" id="CP002691">
    <property type="protein sequence ID" value="AEE54352.1"/>
    <property type="molecule type" value="Genomic_DNA"/>
</dbReference>
<evidence type="ECO:0000256" key="1">
    <source>
        <dbReference type="SAM" id="Phobius"/>
    </source>
</evidence>
<feature type="transmembrane region" description="Helical" evidence="1">
    <location>
        <begin position="7"/>
        <end position="27"/>
    </location>
</feature>
<dbReference type="HOGENOM" id="CLU_140354_0_0_10"/>
<evidence type="ECO:0000313" key="3">
    <source>
        <dbReference type="Proteomes" id="UP000008461"/>
    </source>
</evidence>
<name>F4KSK1_HALH1</name>
<dbReference type="KEGG" id="hhy:Halhy_6536"/>
<protein>
    <recommendedName>
        <fullName evidence="4">Transmembrane protein</fullName>
    </recommendedName>
</protein>
<feature type="transmembrane region" description="Helical" evidence="1">
    <location>
        <begin position="108"/>
        <end position="130"/>
    </location>
</feature>
<proteinExistence type="predicted"/>
<dbReference type="InterPro" id="IPR018687">
    <property type="entry name" value="DUF2177_membr"/>
</dbReference>
<gene>
    <name evidence="2" type="ordered locus">Halhy_6536</name>
</gene>
<dbReference type="OrthoDB" id="166547at2"/>
<keyword evidence="1" id="KW-0472">Membrane</keyword>